<dbReference type="AlphaFoldDB" id="A0A6G1KD60"/>
<gene>
    <name evidence="1" type="ORF">K504DRAFT_430726</name>
</gene>
<protein>
    <submittedName>
        <fullName evidence="1">Uncharacterized protein</fullName>
    </submittedName>
</protein>
<dbReference type="Gene3D" id="1.10.357.90">
    <property type="match status" value="1"/>
</dbReference>
<dbReference type="OrthoDB" id="289721at2759"/>
<reference evidence="1" key="1">
    <citation type="journal article" date="2020" name="Stud. Mycol.">
        <title>101 Dothideomycetes genomes: a test case for predicting lifestyles and emergence of pathogens.</title>
        <authorList>
            <person name="Haridas S."/>
            <person name="Albert R."/>
            <person name="Binder M."/>
            <person name="Bloem J."/>
            <person name="Labutti K."/>
            <person name="Salamov A."/>
            <person name="Andreopoulos B."/>
            <person name="Baker S."/>
            <person name="Barry K."/>
            <person name="Bills G."/>
            <person name="Bluhm B."/>
            <person name="Cannon C."/>
            <person name="Castanera R."/>
            <person name="Culley D."/>
            <person name="Daum C."/>
            <person name="Ezra D."/>
            <person name="Gonzalez J."/>
            <person name="Henrissat B."/>
            <person name="Kuo A."/>
            <person name="Liang C."/>
            <person name="Lipzen A."/>
            <person name="Lutzoni F."/>
            <person name="Magnuson J."/>
            <person name="Mondo S."/>
            <person name="Nolan M."/>
            <person name="Ohm R."/>
            <person name="Pangilinan J."/>
            <person name="Park H.-J."/>
            <person name="Ramirez L."/>
            <person name="Alfaro M."/>
            <person name="Sun H."/>
            <person name="Tritt A."/>
            <person name="Yoshinaga Y."/>
            <person name="Zwiers L.-H."/>
            <person name="Turgeon B."/>
            <person name="Goodwin S."/>
            <person name="Spatafora J."/>
            <person name="Crous P."/>
            <person name="Grigoriev I."/>
        </authorList>
    </citation>
    <scope>NUCLEOTIDE SEQUENCE</scope>
    <source>
        <strain evidence="1">CBS 279.74</strain>
    </source>
</reference>
<evidence type="ECO:0000313" key="1">
    <source>
        <dbReference type="EMBL" id="KAF2710297.1"/>
    </source>
</evidence>
<proteinExistence type="predicted"/>
<dbReference type="Proteomes" id="UP000799428">
    <property type="component" value="Unassembled WGS sequence"/>
</dbReference>
<name>A0A6G1KD60_9PLEO</name>
<evidence type="ECO:0000313" key="2">
    <source>
        <dbReference type="Proteomes" id="UP000799428"/>
    </source>
</evidence>
<keyword evidence="2" id="KW-1185">Reference proteome</keyword>
<organism evidence="1 2">
    <name type="scientific">Pleomassaria siparia CBS 279.74</name>
    <dbReference type="NCBI Taxonomy" id="1314801"/>
    <lineage>
        <taxon>Eukaryota</taxon>
        <taxon>Fungi</taxon>
        <taxon>Dikarya</taxon>
        <taxon>Ascomycota</taxon>
        <taxon>Pezizomycotina</taxon>
        <taxon>Dothideomycetes</taxon>
        <taxon>Pleosporomycetidae</taxon>
        <taxon>Pleosporales</taxon>
        <taxon>Pleomassariaceae</taxon>
        <taxon>Pleomassaria</taxon>
    </lineage>
</organism>
<accession>A0A6G1KD60</accession>
<sequence>MTDQVKMAEIVDSIIALGYVMLQRRRRSKASQNVERVRSVISRRQIAWLACKAFDDVFRQRQTQHRPLLTWLKRSLAAVRPPKNSAERSLIENAAVTWRAGHGGENGGVEAAGAQL</sequence>
<dbReference type="EMBL" id="MU005769">
    <property type="protein sequence ID" value="KAF2710297.1"/>
    <property type="molecule type" value="Genomic_DNA"/>
</dbReference>